<gene>
    <name evidence="1" type="ORF">KK488_06095</name>
</gene>
<evidence type="ECO:0008006" key="3">
    <source>
        <dbReference type="Google" id="ProtNLM"/>
    </source>
</evidence>
<keyword evidence="2" id="KW-1185">Reference proteome</keyword>
<comment type="caution">
    <text evidence="1">The sequence shown here is derived from an EMBL/GenBank/DDBJ whole genome shotgun (WGS) entry which is preliminary data.</text>
</comment>
<dbReference type="AlphaFoldDB" id="A0A9X1DAT5"/>
<evidence type="ECO:0000313" key="1">
    <source>
        <dbReference type="EMBL" id="MBT2186516.1"/>
    </source>
</evidence>
<dbReference type="RefSeq" id="WP_214622245.1">
    <property type="nucleotide sequence ID" value="NZ_JAHGAW010000003.1"/>
</dbReference>
<accession>A0A9X1DAT5</accession>
<reference evidence="1" key="1">
    <citation type="submission" date="2021-05" db="EMBL/GenBank/DDBJ databases">
        <title>Genome of Sphingobium sp. strain.</title>
        <authorList>
            <person name="Fan R."/>
        </authorList>
    </citation>
    <scope>NUCLEOTIDE SEQUENCE</scope>
    <source>
        <strain evidence="1">H33</strain>
    </source>
</reference>
<dbReference type="EMBL" id="JAHGAW010000003">
    <property type="protein sequence ID" value="MBT2186516.1"/>
    <property type="molecule type" value="Genomic_DNA"/>
</dbReference>
<evidence type="ECO:0000313" key="2">
    <source>
        <dbReference type="Proteomes" id="UP001138757"/>
    </source>
</evidence>
<name>A0A9X1DAT5_9SPHN</name>
<sequence length="156" mass="16782">MVASFLRLLAGRTHRPAAAPAGPGLGLFLHGRRDFAFDVISVGPFEETLRDLAPAGKANGDRQECIAALVCRDGNPLQRNTVAIEIGGRTVGYCPSYLATQYREWLEKWCFSAAGVLCNAVIVRPPGLAGGRSSTPSVKLDIELPFKVTTVHTRYG</sequence>
<dbReference type="Proteomes" id="UP001138757">
    <property type="component" value="Unassembled WGS sequence"/>
</dbReference>
<proteinExistence type="predicted"/>
<protein>
    <recommendedName>
        <fullName evidence="3">HIRAN domain-containing protein</fullName>
    </recommendedName>
</protein>
<organism evidence="1 2">
    <name type="scientific">Sphingobium nicotianae</name>
    <dbReference type="NCBI Taxonomy" id="2782607"/>
    <lineage>
        <taxon>Bacteria</taxon>
        <taxon>Pseudomonadati</taxon>
        <taxon>Pseudomonadota</taxon>
        <taxon>Alphaproteobacteria</taxon>
        <taxon>Sphingomonadales</taxon>
        <taxon>Sphingomonadaceae</taxon>
        <taxon>Sphingobium</taxon>
    </lineage>
</organism>